<feature type="region of interest" description="Disordered" evidence="1">
    <location>
        <begin position="136"/>
        <end position="156"/>
    </location>
</feature>
<dbReference type="Pfam" id="PF08615">
    <property type="entry name" value="RNase_H2_suC"/>
    <property type="match status" value="1"/>
</dbReference>
<dbReference type="GO" id="GO:0006401">
    <property type="term" value="P:RNA catabolic process"/>
    <property type="evidence" value="ECO:0007669"/>
    <property type="project" value="InterPro"/>
</dbReference>
<dbReference type="PANTHER" id="PTHR47204:SF1">
    <property type="entry name" value="RIBONUCLEASE H2 SUBUNIT C"/>
    <property type="match status" value="1"/>
</dbReference>
<reference evidence="2" key="1">
    <citation type="journal article" date="2020" name="Fungal Divers.">
        <title>Resolving the Mortierellaceae phylogeny through synthesis of multi-gene phylogenetics and phylogenomics.</title>
        <authorList>
            <person name="Vandepol N."/>
            <person name="Liber J."/>
            <person name="Desiro A."/>
            <person name="Na H."/>
            <person name="Kennedy M."/>
            <person name="Barry K."/>
            <person name="Grigoriev I.V."/>
            <person name="Miller A.N."/>
            <person name="O'Donnell K."/>
            <person name="Stajich J.E."/>
            <person name="Bonito G."/>
        </authorList>
    </citation>
    <scope>NUCLEOTIDE SEQUENCE</scope>
    <source>
        <strain evidence="2">REB-010B</strain>
    </source>
</reference>
<feature type="compositionally biased region" description="Low complexity" evidence="1">
    <location>
        <begin position="66"/>
        <end position="80"/>
    </location>
</feature>
<name>A0A9P6UX81_9FUNG</name>
<dbReference type="GO" id="GO:0032299">
    <property type="term" value="C:ribonuclease H2 complex"/>
    <property type="evidence" value="ECO:0007669"/>
    <property type="project" value="InterPro"/>
</dbReference>
<feature type="region of interest" description="Disordered" evidence="1">
    <location>
        <begin position="66"/>
        <end position="117"/>
    </location>
</feature>
<evidence type="ECO:0000256" key="1">
    <source>
        <dbReference type="SAM" id="MobiDB-lite"/>
    </source>
</evidence>
<evidence type="ECO:0000313" key="2">
    <source>
        <dbReference type="EMBL" id="KAG0323741.1"/>
    </source>
</evidence>
<dbReference type="AlphaFoldDB" id="A0A9P6UX81"/>
<comment type="caution">
    <text evidence="2">The sequence shown here is derived from an EMBL/GenBank/DDBJ whole genome shotgun (WGS) entry which is preliminary data.</text>
</comment>
<proteinExistence type="predicted"/>
<gene>
    <name evidence="2" type="ORF">BGZ99_002541</name>
</gene>
<keyword evidence="3" id="KW-1185">Reference proteome</keyword>
<dbReference type="Proteomes" id="UP000738325">
    <property type="component" value="Unassembled WGS sequence"/>
</dbReference>
<protein>
    <submittedName>
        <fullName evidence="2">Uncharacterized protein</fullName>
    </submittedName>
</protein>
<dbReference type="OrthoDB" id="6222486at2759"/>
<organism evidence="2 3">
    <name type="scientific">Dissophora globulifera</name>
    <dbReference type="NCBI Taxonomy" id="979702"/>
    <lineage>
        <taxon>Eukaryota</taxon>
        <taxon>Fungi</taxon>
        <taxon>Fungi incertae sedis</taxon>
        <taxon>Mucoromycota</taxon>
        <taxon>Mortierellomycotina</taxon>
        <taxon>Mortierellomycetes</taxon>
        <taxon>Mortierellales</taxon>
        <taxon>Mortierellaceae</taxon>
        <taxon>Dissophora</taxon>
    </lineage>
</organism>
<dbReference type="CDD" id="cd09271">
    <property type="entry name" value="RNase_H2-C"/>
    <property type="match status" value="1"/>
</dbReference>
<dbReference type="EMBL" id="JAAAIP010000177">
    <property type="protein sequence ID" value="KAG0323741.1"/>
    <property type="molecule type" value="Genomic_DNA"/>
</dbReference>
<sequence length="221" mass="24445">MESVLEQPLAALPPSKVYDQTTLHLLPCGIQHDGKANIPGFFFLVDGQYPSMTSDTVDATAASGTTLSTTTTNTTTATSSESVELDATSATTIISQAGSKTSESPKAPETSFRGRTLKGTVIQVPEEYVGSIYKSYEQPNGRGKNGDRPGNMDMDQDVDEDKEYEAMLRGMQEERKILRTEAQFQEFMMWGHDEQPTVKTEKVVRAMHWFDIARILHEPLC</sequence>
<feature type="compositionally biased region" description="Polar residues" evidence="1">
    <location>
        <begin position="88"/>
        <end position="104"/>
    </location>
</feature>
<dbReference type="PANTHER" id="PTHR47204">
    <property type="entry name" value="OS02G0168900 PROTEIN"/>
    <property type="match status" value="1"/>
</dbReference>
<accession>A0A9P6UX81</accession>
<dbReference type="InterPro" id="IPR013924">
    <property type="entry name" value="RNase_H2_suC"/>
</dbReference>
<evidence type="ECO:0000313" key="3">
    <source>
        <dbReference type="Proteomes" id="UP000738325"/>
    </source>
</evidence>
<dbReference type="Gene3D" id="2.40.128.680">
    <property type="match status" value="1"/>
</dbReference>